<evidence type="ECO:0000256" key="2">
    <source>
        <dbReference type="ARBA" id="ARBA00023002"/>
    </source>
</evidence>
<dbReference type="PANTHER" id="PTHR43477">
    <property type="entry name" value="DIHYDROANTICAPSIN 7-DEHYDROGENASE"/>
    <property type="match status" value="1"/>
</dbReference>
<dbReference type="PRINTS" id="PR00081">
    <property type="entry name" value="GDHRDH"/>
</dbReference>
<dbReference type="InterPro" id="IPR036291">
    <property type="entry name" value="NAD(P)-bd_dom_sf"/>
</dbReference>
<dbReference type="RefSeq" id="WP_109282584.1">
    <property type="nucleotide sequence ID" value="NZ_JBFAUK010000009.1"/>
</dbReference>
<sequence length="202" mass="20825">MKVLVIGASGTVGSAVRALLLERGHEVVTVGRSGTADVIADMTDPGSVSRMYEQVTGLDAVVCAAGGAVFRPLPQLTAEDFEATFRGKALSQLELVRQGARHVAPQGSFTLISGVLTEEPIVAGAAVSAANGAVEAFARAAAIELAPQRVNVVSPTLVAESADAYGAFFPGIEPVPARRVALAYLRSLEGHATGQIYRVTTP</sequence>
<evidence type="ECO:0000259" key="3">
    <source>
        <dbReference type="SMART" id="SM00859"/>
    </source>
</evidence>
<reference evidence="4 5" key="1">
    <citation type="submission" date="2024-06" db="EMBL/GenBank/DDBJ databases">
        <title>The Natural Products Discovery Center: Release of the First 8490 Sequenced Strains for Exploring Actinobacteria Biosynthetic Diversity.</title>
        <authorList>
            <person name="Kalkreuter E."/>
            <person name="Kautsar S.A."/>
            <person name="Yang D."/>
            <person name="Bader C.D."/>
            <person name="Teijaro C.N."/>
            <person name="Fluegel L."/>
            <person name="Davis C.M."/>
            <person name="Simpson J.R."/>
            <person name="Lauterbach L."/>
            <person name="Steele A.D."/>
            <person name="Gui C."/>
            <person name="Meng S."/>
            <person name="Li G."/>
            <person name="Viehrig K."/>
            <person name="Ye F."/>
            <person name="Su P."/>
            <person name="Kiefer A.F."/>
            <person name="Nichols A."/>
            <person name="Cepeda A.J."/>
            <person name="Yan W."/>
            <person name="Fan B."/>
            <person name="Jiang Y."/>
            <person name="Adhikari A."/>
            <person name="Zheng C.-J."/>
            <person name="Schuster L."/>
            <person name="Cowan T.M."/>
            <person name="Smanski M.J."/>
            <person name="Chevrette M.G."/>
            <person name="De Carvalho L.P.S."/>
            <person name="Shen B."/>
        </authorList>
    </citation>
    <scope>NUCLEOTIDE SEQUENCE [LARGE SCALE GENOMIC DNA]</scope>
    <source>
        <strain evidence="4 5">NPDC052347</strain>
    </source>
</reference>
<comment type="similarity">
    <text evidence="1">Belongs to the short-chain dehydrogenases/reductases (SDR) family.</text>
</comment>
<keyword evidence="5" id="KW-1185">Reference proteome</keyword>
<dbReference type="InterPro" id="IPR002347">
    <property type="entry name" value="SDR_fam"/>
</dbReference>
<dbReference type="InterPro" id="IPR051122">
    <property type="entry name" value="SDR_DHRS6-like"/>
</dbReference>
<proteinExistence type="inferred from homology"/>
<organism evidence="4 5">
    <name type="scientific">Streptomyces orinoci</name>
    <name type="common">Streptoverticillium orinoci</name>
    <dbReference type="NCBI Taxonomy" id="67339"/>
    <lineage>
        <taxon>Bacteria</taxon>
        <taxon>Bacillati</taxon>
        <taxon>Actinomycetota</taxon>
        <taxon>Actinomycetes</taxon>
        <taxon>Kitasatosporales</taxon>
        <taxon>Streptomycetaceae</taxon>
        <taxon>Streptomyces</taxon>
    </lineage>
</organism>
<dbReference type="Pfam" id="PF13561">
    <property type="entry name" value="adh_short_C2"/>
    <property type="match status" value="1"/>
</dbReference>
<evidence type="ECO:0000313" key="4">
    <source>
        <dbReference type="EMBL" id="MEV5507570.1"/>
    </source>
</evidence>
<dbReference type="CDD" id="cd11731">
    <property type="entry name" value="Lin1944_like_SDR_c"/>
    <property type="match status" value="1"/>
</dbReference>
<dbReference type="EMBL" id="JBFAUK010000009">
    <property type="protein sequence ID" value="MEV5507570.1"/>
    <property type="molecule type" value="Genomic_DNA"/>
</dbReference>
<dbReference type="InterPro" id="IPR000534">
    <property type="entry name" value="Semialdehyde_DH_NAD-bd"/>
</dbReference>
<dbReference type="Gene3D" id="3.40.50.720">
    <property type="entry name" value="NAD(P)-binding Rossmann-like Domain"/>
    <property type="match status" value="1"/>
</dbReference>
<name>A0ABV3JXQ0_STRON</name>
<keyword evidence="2" id="KW-0560">Oxidoreductase</keyword>
<dbReference type="SMART" id="SM00859">
    <property type="entry name" value="Semialdhyde_dh"/>
    <property type="match status" value="1"/>
</dbReference>
<evidence type="ECO:0000256" key="1">
    <source>
        <dbReference type="ARBA" id="ARBA00006484"/>
    </source>
</evidence>
<accession>A0ABV3JXQ0</accession>
<dbReference type="NCBIfam" id="NF005754">
    <property type="entry name" value="PRK07578.1"/>
    <property type="match status" value="1"/>
</dbReference>
<comment type="caution">
    <text evidence="4">The sequence shown here is derived from an EMBL/GenBank/DDBJ whole genome shotgun (WGS) entry which is preliminary data.</text>
</comment>
<gene>
    <name evidence="4" type="ORF">AB0L16_13960</name>
</gene>
<dbReference type="PANTHER" id="PTHR43477:SF1">
    <property type="entry name" value="DIHYDROANTICAPSIN 7-DEHYDROGENASE"/>
    <property type="match status" value="1"/>
</dbReference>
<dbReference type="SUPFAM" id="SSF51735">
    <property type="entry name" value="NAD(P)-binding Rossmann-fold domains"/>
    <property type="match status" value="1"/>
</dbReference>
<dbReference type="Proteomes" id="UP001552594">
    <property type="component" value="Unassembled WGS sequence"/>
</dbReference>
<evidence type="ECO:0000313" key="5">
    <source>
        <dbReference type="Proteomes" id="UP001552594"/>
    </source>
</evidence>
<protein>
    <submittedName>
        <fullName evidence="4">Short chain dehydrogenase</fullName>
    </submittedName>
</protein>
<feature type="domain" description="Semialdehyde dehydrogenase NAD-binding" evidence="3">
    <location>
        <begin position="2"/>
        <end position="96"/>
    </location>
</feature>